<evidence type="ECO:0000256" key="1">
    <source>
        <dbReference type="ARBA" id="ARBA00022729"/>
    </source>
</evidence>
<gene>
    <name evidence="4" type="ORF">D3M59_06575</name>
</gene>
<evidence type="ECO:0000313" key="4">
    <source>
        <dbReference type="EMBL" id="RIX32775.1"/>
    </source>
</evidence>
<sequence>MTRKPTIILAALAAALLGTGAAFAQQGISALKGHDSKAPIDLSADRAEAQDRADRAIFAGNVIVRQGELTLRTARLTLAYANTNGIDINRIDASGGVVVTSPSETARGDFAVYDLNAGLITMVGNVRLDRGGSFLSGGRLTIDLNSGRAVMDGGLRGVNQSGGRVTGRFTVPKRGS</sequence>
<dbReference type="PANTHER" id="PTHR36504:SF1">
    <property type="entry name" value="LIPOPOLYSACCHARIDE EXPORT SYSTEM PROTEIN LPTA"/>
    <property type="match status" value="1"/>
</dbReference>
<keyword evidence="5" id="KW-1185">Reference proteome</keyword>
<dbReference type="EMBL" id="QXTF01000001">
    <property type="protein sequence ID" value="RIX32775.1"/>
    <property type="molecule type" value="Genomic_DNA"/>
</dbReference>
<evidence type="ECO:0000313" key="5">
    <source>
        <dbReference type="Proteomes" id="UP000285023"/>
    </source>
</evidence>
<dbReference type="InterPro" id="IPR052037">
    <property type="entry name" value="LPS_export_LptA"/>
</dbReference>
<organism evidence="4 5">
    <name type="scientific">Sphingomonas edaphi</name>
    <dbReference type="NCBI Taxonomy" id="2315689"/>
    <lineage>
        <taxon>Bacteria</taxon>
        <taxon>Pseudomonadati</taxon>
        <taxon>Pseudomonadota</taxon>
        <taxon>Alphaproteobacteria</taxon>
        <taxon>Sphingomonadales</taxon>
        <taxon>Sphingomonadaceae</taxon>
        <taxon>Sphingomonas</taxon>
    </lineage>
</organism>
<dbReference type="Gene3D" id="2.60.450.10">
    <property type="entry name" value="Lipopolysaccharide (LPS) transport protein A like domain"/>
    <property type="match status" value="1"/>
</dbReference>
<dbReference type="GO" id="GO:0015920">
    <property type="term" value="P:lipopolysaccharide transport"/>
    <property type="evidence" value="ECO:0007669"/>
    <property type="project" value="TreeGrafter"/>
</dbReference>
<comment type="caution">
    <text evidence="4">The sequence shown here is derived from an EMBL/GenBank/DDBJ whole genome shotgun (WGS) entry which is preliminary data.</text>
</comment>
<name>A0A418Q4D4_9SPHN</name>
<feature type="domain" description="Organic solvent tolerance-like N-terminal" evidence="3">
    <location>
        <begin position="43"/>
        <end position="147"/>
    </location>
</feature>
<accession>A0A418Q4D4</accession>
<dbReference type="GO" id="GO:0009279">
    <property type="term" value="C:cell outer membrane"/>
    <property type="evidence" value="ECO:0007669"/>
    <property type="project" value="TreeGrafter"/>
</dbReference>
<reference evidence="4 5" key="1">
    <citation type="submission" date="2018-09" db="EMBL/GenBank/DDBJ databases">
        <title>Sphingomonas sp. DAC4.</title>
        <authorList>
            <person name="Seo T."/>
        </authorList>
    </citation>
    <scope>NUCLEOTIDE SEQUENCE [LARGE SCALE GENOMIC DNA]</scope>
    <source>
        <strain evidence="4 5">DAC4</strain>
    </source>
</reference>
<dbReference type="RefSeq" id="WP_119532922.1">
    <property type="nucleotide sequence ID" value="NZ_QXTF01000001.1"/>
</dbReference>
<dbReference type="OrthoDB" id="9811926at2"/>
<feature type="chain" id="PRO_5019282037" evidence="2">
    <location>
        <begin position="25"/>
        <end position="176"/>
    </location>
</feature>
<evidence type="ECO:0000259" key="3">
    <source>
        <dbReference type="Pfam" id="PF03968"/>
    </source>
</evidence>
<evidence type="ECO:0000256" key="2">
    <source>
        <dbReference type="SAM" id="SignalP"/>
    </source>
</evidence>
<feature type="signal peptide" evidence="2">
    <location>
        <begin position="1"/>
        <end position="24"/>
    </location>
</feature>
<dbReference type="InterPro" id="IPR005653">
    <property type="entry name" value="OstA-like_N"/>
</dbReference>
<dbReference type="AlphaFoldDB" id="A0A418Q4D4"/>
<protein>
    <submittedName>
        <fullName evidence="4">OstA family protein</fullName>
    </submittedName>
</protein>
<dbReference type="Proteomes" id="UP000285023">
    <property type="component" value="Unassembled WGS sequence"/>
</dbReference>
<keyword evidence="1 2" id="KW-0732">Signal</keyword>
<dbReference type="GO" id="GO:0017089">
    <property type="term" value="F:glycolipid transfer activity"/>
    <property type="evidence" value="ECO:0007669"/>
    <property type="project" value="TreeGrafter"/>
</dbReference>
<dbReference type="Pfam" id="PF03968">
    <property type="entry name" value="LptD_N"/>
    <property type="match status" value="1"/>
</dbReference>
<dbReference type="PANTHER" id="PTHR36504">
    <property type="entry name" value="LIPOPOLYSACCHARIDE EXPORT SYSTEM PROTEIN LPTA"/>
    <property type="match status" value="1"/>
</dbReference>
<proteinExistence type="predicted"/>
<dbReference type="GO" id="GO:0030288">
    <property type="term" value="C:outer membrane-bounded periplasmic space"/>
    <property type="evidence" value="ECO:0007669"/>
    <property type="project" value="TreeGrafter"/>
</dbReference>